<proteinExistence type="inferred from homology"/>
<evidence type="ECO:0000256" key="4">
    <source>
        <dbReference type="ARBA" id="ARBA00022723"/>
    </source>
</evidence>
<dbReference type="InterPro" id="IPR038765">
    <property type="entry name" value="Papain-like_cys_pep_sf"/>
</dbReference>
<dbReference type="GO" id="GO:0006508">
    <property type="term" value="P:proteolysis"/>
    <property type="evidence" value="ECO:0007669"/>
    <property type="project" value="UniProtKB-KW"/>
</dbReference>
<evidence type="ECO:0000256" key="12">
    <source>
        <dbReference type="SAM" id="MobiDB-lite"/>
    </source>
</evidence>
<feature type="domain" description="Calpain catalytic" evidence="13">
    <location>
        <begin position="100"/>
        <end position="362"/>
    </location>
</feature>
<evidence type="ECO:0000256" key="6">
    <source>
        <dbReference type="ARBA" id="ARBA00022771"/>
    </source>
</evidence>
<keyword evidence="4" id="KW-0479">Metal-binding</keyword>
<name>A0A9P5SPH6_9FUNG</name>
<keyword evidence="7 11" id="KW-0378">Hydrolase</keyword>
<feature type="active site" evidence="10 11">
    <location>
        <position position="306"/>
    </location>
</feature>
<dbReference type="InterPro" id="IPR000169">
    <property type="entry name" value="Pept_cys_AS"/>
</dbReference>
<keyword evidence="9" id="KW-0862">Zinc</keyword>
<dbReference type="InterPro" id="IPR001300">
    <property type="entry name" value="Peptidase_C2_calpain_cat"/>
</dbReference>
<dbReference type="PROSITE" id="PS00139">
    <property type="entry name" value="THIOL_PROTEASE_CYS"/>
    <property type="match status" value="1"/>
</dbReference>
<evidence type="ECO:0000259" key="13">
    <source>
        <dbReference type="PROSITE" id="PS50203"/>
    </source>
</evidence>
<sequence>MVKNMRTSKKVSKQALEAISAAQAKHNKSLQLPIATLLATASMVAAKRACELKVDAIVKECQENNCKFRDSKFDLLNDRRNCLYSSLVSETVYADVAGTKRVSDLFRDPVFFLNGAHPDDIKQGAVGDCWILSALGVVANIPGLIEQLCVKKNEEVGVYGFIFFKDGDWVSTVVDDQLFYKIDPVTRRRTLYFSSCREERESWLPLMEKAYAKIHGDYETLTGGFTSEGIEDLTGGISSILFTDDILNKDRFWEKEMKHVNKATLMGCSINFQDDTTEMRGIQPGHAYSVLDVAEFDGERLVHIRNPWGAIEWTGDWSDQSDKWTPEAIKQLKLEDKDDGRFWMSYRDFLNIFTTIDRCRVFDASWSVASSWIPYNVDPRSEGKFRIRLRHAGDTVIALTQPDTRYYGAFNADFINTLSFHVYDKDQQLIKRAKLTVPYSKRSVSCELALEAGTYTVVPHVTREPTDIVPDQGHEGEVDTAISPATRTNEVQVVVEPVTMDKSSYMFQQRKATLVRSMSMARVTGRKLLGVDDEDYESDNEPEELEEAHWQIMLGLRVYSHDLSITVDGIPGAHPRFTRPQERKAAEANAEADDAADPENITSALLDKKAWVTEPEEEREE</sequence>
<evidence type="ECO:0000256" key="7">
    <source>
        <dbReference type="ARBA" id="ARBA00022801"/>
    </source>
</evidence>
<feature type="active site" evidence="10 11">
    <location>
        <position position="286"/>
    </location>
</feature>
<dbReference type="Proteomes" id="UP000696485">
    <property type="component" value="Unassembled WGS sequence"/>
</dbReference>
<dbReference type="GO" id="GO:0004198">
    <property type="term" value="F:calcium-dependent cysteine-type endopeptidase activity"/>
    <property type="evidence" value="ECO:0007669"/>
    <property type="project" value="InterPro"/>
</dbReference>
<keyword evidence="2" id="KW-0597">Phosphoprotein</keyword>
<dbReference type="AlphaFoldDB" id="A0A9P5SPH6"/>
<evidence type="ECO:0000313" key="15">
    <source>
        <dbReference type="Proteomes" id="UP000696485"/>
    </source>
</evidence>
<keyword evidence="3 11" id="KW-0645">Protease</keyword>
<comment type="similarity">
    <text evidence="1">Belongs to the peptidase C2 family.</text>
</comment>
<evidence type="ECO:0000256" key="8">
    <source>
        <dbReference type="ARBA" id="ARBA00022807"/>
    </source>
</evidence>
<feature type="active site" evidence="10 11">
    <location>
        <position position="129"/>
    </location>
</feature>
<dbReference type="PRINTS" id="PR00704">
    <property type="entry name" value="CALPAIN"/>
</dbReference>
<dbReference type="PANTHER" id="PTHR10183:SF379">
    <property type="entry name" value="CALPAIN-5"/>
    <property type="match status" value="1"/>
</dbReference>
<protein>
    <recommendedName>
        <fullName evidence="13">Calpain catalytic domain-containing protein</fullName>
    </recommendedName>
</protein>
<dbReference type="PANTHER" id="PTHR10183">
    <property type="entry name" value="CALPAIN"/>
    <property type="match status" value="1"/>
</dbReference>
<dbReference type="PROSITE" id="PS50203">
    <property type="entry name" value="CALPAIN_CAT"/>
    <property type="match status" value="1"/>
</dbReference>
<dbReference type="CDD" id="cd00044">
    <property type="entry name" value="CysPc"/>
    <property type="match status" value="1"/>
</dbReference>
<dbReference type="Pfam" id="PF00648">
    <property type="entry name" value="Peptidase_C2"/>
    <property type="match status" value="1"/>
</dbReference>
<evidence type="ECO:0000256" key="1">
    <source>
        <dbReference type="ARBA" id="ARBA00007623"/>
    </source>
</evidence>
<keyword evidence="8 11" id="KW-0788">Thiol protease</keyword>
<evidence type="ECO:0000256" key="10">
    <source>
        <dbReference type="PIRSR" id="PIRSR622684-1"/>
    </source>
</evidence>
<accession>A0A9P5SPH6</accession>
<dbReference type="Gene3D" id="3.90.70.10">
    <property type="entry name" value="Cysteine proteinases"/>
    <property type="match status" value="1"/>
</dbReference>
<keyword evidence="5" id="KW-0677">Repeat</keyword>
<evidence type="ECO:0000256" key="11">
    <source>
        <dbReference type="PROSITE-ProRule" id="PRU00239"/>
    </source>
</evidence>
<dbReference type="SUPFAM" id="SSF54001">
    <property type="entry name" value="Cysteine proteinases"/>
    <property type="match status" value="1"/>
</dbReference>
<evidence type="ECO:0000256" key="3">
    <source>
        <dbReference type="ARBA" id="ARBA00022670"/>
    </source>
</evidence>
<dbReference type="FunFam" id="3.90.70.10:FF:000010">
    <property type="entry name" value="Calpain 15"/>
    <property type="match status" value="1"/>
</dbReference>
<evidence type="ECO:0000256" key="9">
    <source>
        <dbReference type="ARBA" id="ARBA00022833"/>
    </source>
</evidence>
<dbReference type="EMBL" id="JAAAUY010000282">
    <property type="protein sequence ID" value="KAF9332093.1"/>
    <property type="molecule type" value="Genomic_DNA"/>
</dbReference>
<feature type="region of interest" description="Disordered" evidence="12">
    <location>
        <begin position="572"/>
        <end position="621"/>
    </location>
</feature>
<reference evidence="14" key="1">
    <citation type="journal article" date="2020" name="Fungal Divers.">
        <title>Resolving the Mortierellaceae phylogeny through synthesis of multi-gene phylogenetics and phylogenomics.</title>
        <authorList>
            <person name="Vandepol N."/>
            <person name="Liber J."/>
            <person name="Desiro A."/>
            <person name="Na H."/>
            <person name="Kennedy M."/>
            <person name="Barry K."/>
            <person name="Grigoriev I.V."/>
            <person name="Miller A.N."/>
            <person name="O'Donnell K."/>
            <person name="Stajich J.E."/>
            <person name="Bonito G."/>
        </authorList>
    </citation>
    <scope>NUCLEOTIDE SEQUENCE</scope>
    <source>
        <strain evidence="14">NVP1</strain>
    </source>
</reference>
<evidence type="ECO:0000256" key="2">
    <source>
        <dbReference type="ARBA" id="ARBA00022553"/>
    </source>
</evidence>
<gene>
    <name evidence="14" type="ORF">BG006_005041</name>
</gene>
<keyword evidence="15" id="KW-1185">Reference proteome</keyword>
<dbReference type="SMART" id="SM00230">
    <property type="entry name" value="CysPc"/>
    <property type="match status" value="1"/>
</dbReference>
<dbReference type="InterPro" id="IPR022684">
    <property type="entry name" value="Calpain_cysteine_protease"/>
</dbReference>
<dbReference type="InterPro" id="IPR036213">
    <property type="entry name" value="Calpain_III_sf"/>
</dbReference>
<dbReference type="GO" id="GO:0008270">
    <property type="term" value="F:zinc ion binding"/>
    <property type="evidence" value="ECO:0007669"/>
    <property type="project" value="UniProtKB-KW"/>
</dbReference>
<organism evidence="14 15">
    <name type="scientific">Podila minutissima</name>
    <dbReference type="NCBI Taxonomy" id="64525"/>
    <lineage>
        <taxon>Eukaryota</taxon>
        <taxon>Fungi</taxon>
        <taxon>Fungi incertae sedis</taxon>
        <taxon>Mucoromycota</taxon>
        <taxon>Mortierellomycotina</taxon>
        <taxon>Mortierellomycetes</taxon>
        <taxon>Mortierellales</taxon>
        <taxon>Mortierellaceae</taxon>
        <taxon>Podila</taxon>
    </lineage>
</organism>
<comment type="caution">
    <text evidence="14">The sequence shown here is derived from an EMBL/GenBank/DDBJ whole genome shotgun (WGS) entry which is preliminary data.</text>
</comment>
<evidence type="ECO:0000256" key="5">
    <source>
        <dbReference type="ARBA" id="ARBA00022737"/>
    </source>
</evidence>
<evidence type="ECO:0000313" key="14">
    <source>
        <dbReference type="EMBL" id="KAF9332093.1"/>
    </source>
</evidence>
<dbReference type="SUPFAM" id="SSF49758">
    <property type="entry name" value="Calpain large subunit, middle domain (domain III)"/>
    <property type="match status" value="1"/>
</dbReference>
<keyword evidence="6" id="KW-0863">Zinc-finger</keyword>